<dbReference type="InterPro" id="IPR051690">
    <property type="entry name" value="PseI-like"/>
</dbReference>
<dbReference type="SUPFAM" id="SSF51569">
    <property type="entry name" value="Aldolase"/>
    <property type="match status" value="1"/>
</dbReference>
<dbReference type="Pfam" id="PF03102">
    <property type="entry name" value="NeuB"/>
    <property type="match status" value="1"/>
</dbReference>
<dbReference type="Gene3D" id="3.90.1210.10">
    <property type="entry name" value="Antifreeze-like/N-acetylneuraminic acid synthase C-terminal domain"/>
    <property type="match status" value="1"/>
</dbReference>
<comment type="caution">
    <text evidence="2">The sequence shown here is derived from an EMBL/GenBank/DDBJ whole genome shotgun (WGS) entry which is preliminary data.</text>
</comment>
<feature type="domain" description="AFP-like" evidence="1">
    <location>
        <begin position="296"/>
        <end position="352"/>
    </location>
</feature>
<evidence type="ECO:0000259" key="1">
    <source>
        <dbReference type="PROSITE" id="PS50844"/>
    </source>
</evidence>
<dbReference type="SMART" id="SM00858">
    <property type="entry name" value="SAF"/>
    <property type="match status" value="1"/>
</dbReference>
<dbReference type="InterPro" id="IPR006190">
    <property type="entry name" value="SAF_AFP_Neu5Ac"/>
</dbReference>
<dbReference type="InterPro" id="IPR013974">
    <property type="entry name" value="SAF"/>
</dbReference>
<dbReference type="PANTHER" id="PTHR42966:SF1">
    <property type="entry name" value="SIALIC ACID SYNTHASE"/>
    <property type="match status" value="1"/>
</dbReference>
<dbReference type="InterPro" id="IPR013132">
    <property type="entry name" value="PseI/NeuA/B-like_N"/>
</dbReference>
<dbReference type="AlphaFoldDB" id="A0A0G0GKP9"/>
<evidence type="ECO:0000313" key="2">
    <source>
        <dbReference type="EMBL" id="KKQ26710.1"/>
    </source>
</evidence>
<dbReference type="Gene3D" id="3.20.20.70">
    <property type="entry name" value="Aldolase class I"/>
    <property type="match status" value="1"/>
</dbReference>
<dbReference type="InterPro" id="IPR057736">
    <property type="entry name" value="SAF_PseI/NeuA/NeuB"/>
</dbReference>
<dbReference type="GO" id="GO:0016051">
    <property type="term" value="P:carbohydrate biosynthetic process"/>
    <property type="evidence" value="ECO:0007669"/>
    <property type="project" value="InterPro"/>
</dbReference>
<dbReference type="Pfam" id="PF08666">
    <property type="entry name" value="SAF"/>
    <property type="match status" value="1"/>
</dbReference>
<dbReference type="InterPro" id="IPR036732">
    <property type="entry name" value="AFP_Neu5c_C_sf"/>
</dbReference>
<protein>
    <submittedName>
        <fullName evidence="2">N-acetylneuraminate synthase</fullName>
    </submittedName>
</protein>
<dbReference type="GO" id="GO:0047444">
    <property type="term" value="F:N-acylneuraminate-9-phosphate synthase activity"/>
    <property type="evidence" value="ECO:0007669"/>
    <property type="project" value="TreeGrafter"/>
</dbReference>
<organism evidence="2 3">
    <name type="scientific">Candidatus Roizmanbacteria bacterium GW2011_GWC2_37_13</name>
    <dbReference type="NCBI Taxonomy" id="1618486"/>
    <lineage>
        <taxon>Bacteria</taxon>
        <taxon>Candidatus Roizmaniibacteriota</taxon>
    </lineage>
</organism>
<gene>
    <name evidence="2" type="ORF">US40_C0001G0059</name>
</gene>
<dbReference type="CDD" id="cd11615">
    <property type="entry name" value="SAF_NeuB_like"/>
    <property type="match status" value="1"/>
</dbReference>
<dbReference type="InterPro" id="IPR013785">
    <property type="entry name" value="Aldolase_TIM"/>
</dbReference>
<dbReference type="SUPFAM" id="SSF51269">
    <property type="entry name" value="AFP III-like domain"/>
    <property type="match status" value="1"/>
</dbReference>
<accession>A0A0G0GKP9</accession>
<proteinExistence type="predicted"/>
<name>A0A0G0GKP9_9BACT</name>
<sequence length="352" mass="39608">MIKKTFRIKNHLIKEGGRVFVIAEAGVNHNGRLDLALRLVDMAAEIGADAVKFQTFRAEELATEKAEMAEYQKKNLGKSESQRAMLKKLELPEEFYRPIIKRCKEKGIIFFSTPHGGKKSVDLLESLGVELYKIDSGNLTNYVLFDKLARLKKPIILSTGMATLKEVVDAVKFIKSYGNNKIVVLHCTTNYPCKPDEVDLNAMVTLMKKLDVPVGYSDHSEGNQVATMASALGMAVYEFHITLDKKMPGPDQVASADPIEAKSRIDAIRKSALIMGNPIKRPRKSEKQYIKMVRRSLVYSRDFKKGKKITFEDIEGKRPGNGIPTLYFKNYVGKVLKKSVKLDQQISNSDFK</sequence>
<reference evidence="2 3" key="1">
    <citation type="journal article" date="2015" name="Nature">
        <title>rRNA introns, odd ribosomes, and small enigmatic genomes across a large radiation of phyla.</title>
        <authorList>
            <person name="Brown C.T."/>
            <person name="Hug L.A."/>
            <person name="Thomas B.C."/>
            <person name="Sharon I."/>
            <person name="Castelle C.J."/>
            <person name="Singh A."/>
            <person name="Wilkins M.J."/>
            <person name="Williams K.H."/>
            <person name="Banfield J.F."/>
        </authorList>
    </citation>
    <scope>NUCLEOTIDE SEQUENCE [LARGE SCALE GENOMIC DNA]</scope>
</reference>
<dbReference type="PANTHER" id="PTHR42966">
    <property type="entry name" value="N-ACETYLNEURAMINATE SYNTHASE"/>
    <property type="match status" value="1"/>
</dbReference>
<evidence type="ECO:0000313" key="3">
    <source>
        <dbReference type="Proteomes" id="UP000034917"/>
    </source>
</evidence>
<dbReference type="EMBL" id="LBSV01000001">
    <property type="protein sequence ID" value="KKQ26710.1"/>
    <property type="molecule type" value="Genomic_DNA"/>
</dbReference>
<dbReference type="PROSITE" id="PS50844">
    <property type="entry name" value="AFP_LIKE"/>
    <property type="match status" value="1"/>
</dbReference>
<dbReference type="Proteomes" id="UP000034917">
    <property type="component" value="Unassembled WGS sequence"/>
</dbReference>
<dbReference type="PATRIC" id="fig|1618486.3.peg.60"/>